<evidence type="ECO:0000313" key="2">
    <source>
        <dbReference type="WBParaSite" id="nRc.2.0.1.t01220-RA"/>
    </source>
</evidence>
<reference evidence="2" key="1">
    <citation type="submission" date="2022-11" db="UniProtKB">
        <authorList>
            <consortium name="WormBaseParasite"/>
        </authorList>
    </citation>
    <scope>IDENTIFICATION</scope>
</reference>
<dbReference type="WBParaSite" id="nRc.2.0.1.t01220-RA">
    <property type="protein sequence ID" value="nRc.2.0.1.t01220-RA"/>
    <property type="gene ID" value="nRc.2.0.1.g01220"/>
</dbReference>
<organism evidence="1 2">
    <name type="scientific">Romanomermis culicivorax</name>
    <name type="common">Nematode worm</name>
    <dbReference type="NCBI Taxonomy" id="13658"/>
    <lineage>
        <taxon>Eukaryota</taxon>
        <taxon>Metazoa</taxon>
        <taxon>Ecdysozoa</taxon>
        <taxon>Nematoda</taxon>
        <taxon>Enoplea</taxon>
        <taxon>Dorylaimia</taxon>
        <taxon>Mermithida</taxon>
        <taxon>Mermithoidea</taxon>
        <taxon>Mermithidae</taxon>
        <taxon>Romanomermis</taxon>
    </lineage>
</organism>
<protein>
    <submittedName>
        <fullName evidence="2">Uncharacterized protein</fullName>
    </submittedName>
</protein>
<evidence type="ECO:0000313" key="1">
    <source>
        <dbReference type="Proteomes" id="UP000887565"/>
    </source>
</evidence>
<accession>A0A915HHZ5</accession>
<dbReference type="Proteomes" id="UP000887565">
    <property type="component" value="Unplaced"/>
</dbReference>
<dbReference type="AlphaFoldDB" id="A0A915HHZ5"/>
<sequence length="191" mass="20973">MSTTAPEPLDDKLLETLNFDLNIAKLATTVMTSSPTSLPAPADLTVLATLINNFFRLDDILSLAPVSEELTTPVNQTEMDIKPKATATADKTLTDIPEETTADNETAMDVHATQIATDLARSCFSVTNITAMKETIPLAMKMKHKIAATKIVTATPLTIEPRVVPLPPACRWMSRQLFPNPHWLQQLEHHC</sequence>
<keyword evidence="1" id="KW-1185">Reference proteome</keyword>
<name>A0A915HHZ5_ROMCU</name>
<proteinExistence type="predicted"/>